<dbReference type="SUPFAM" id="SSF52172">
    <property type="entry name" value="CheY-like"/>
    <property type="match status" value="1"/>
</dbReference>
<name>A0A842YM40_METTF</name>
<dbReference type="Pfam" id="PF02518">
    <property type="entry name" value="HATPase_c"/>
    <property type="match status" value="1"/>
</dbReference>
<evidence type="ECO:0000256" key="8">
    <source>
        <dbReference type="PROSITE-ProRule" id="PRU00169"/>
    </source>
</evidence>
<dbReference type="Pfam" id="PF00072">
    <property type="entry name" value="Response_reg"/>
    <property type="match status" value="1"/>
</dbReference>
<dbReference type="PROSITE" id="PS50109">
    <property type="entry name" value="HIS_KIN"/>
    <property type="match status" value="1"/>
</dbReference>
<keyword evidence="5" id="KW-0547">Nucleotide-binding</keyword>
<keyword evidence="7" id="KW-0067">ATP-binding</keyword>
<dbReference type="GO" id="GO:0005524">
    <property type="term" value="F:ATP binding"/>
    <property type="evidence" value="ECO:0007669"/>
    <property type="project" value="UniProtKB-KW"/>
</dbReference>
<dbReference type="SMART" id="SM00387">
    <property type="entry name" value="HATPase_c"/>
    <property type="match status" value="1"/>
</dbReference>
<dbReference type="PANTHER" id="PTHR41523">
    <property type="entry name" value="TWO-COMPONENT SYSTEM SENSOR PROTEIN"/>
    <property type="match status" value="1"/>
</dbReference>
<evidence type="ECO:0000256" key="5">
    <source>
        <dbReference type="ARBA" id="ARBA00022741"/>
    </source>
</evidence>
<evidence type="ECO:0000256" key="7">
    <source>
        <dbReference type="ARBA" id="ARBA00022840"/>
    </source>
</evidence>
<evidence type="ECO:0000313" key="11">
    <source>
        <dbReference type="EMBL" id="MBE2900446.1"/>
    </source>
</evidence>
<comment type="catalytic activity">
    <reaction evidence="1">
        <text>ATP + protein L-histidine = ADP + protein N-phospho-L-histidine.</text>
        <dbReference type="EC" id="2.7.13.3"/>
    </reaction>
</comment>
<evidence type="ECO:0000313" key="12">
    <source>
        <dbReference type="Proteomes" id="UP000646659"/>
    </source>
</evidence>
<feature type="modified residue" description="4-aspartylphosphate" evidence="8">
    <location>
        <position position="55"/>
    </location>
</feature>
<dbReference type="Gene3D" id="3.30.565.10">
    <property type="entry name" value="Histidine kinase-like ATPase, C-terminal domain"/>
    <property type="match status" value="1"/>
</dbReference>
<dbReference type="PROSITE" id="PS50110">
    <property type="entry name" value="RESPONSE_REGULATORY"/>
    <property type="match status" value="1"/>
</dbReference>
<evidence type="ECO:0000259" key="10">
    <source>
        <dbReference type="PROSITE" id="PS50110"/>
    </source>
</evidence>
<organism evidence="11 12">
    <name type="scientific">Methanothermobacter thermautotrophicus</name>
    <name type="common">Methanobacterium thermoformicicum</name>
    <dbReference type="NCBI Taxonomy" id="145262"/>
    <lineage>
        <taxon>Archaea</taxon>
        <taxon>Methanobacteriati</taxon>
        <taxon>Methanobacteriota</taxon>
        <taxon>Methanomada group</taxon>
        <taxon>Methanobacteria</taxon>
        <taxon>Methanobacteriales</taxon>
        <taxon>Methanobacteriaceae</taxon>
        <taxon>Methanothermobacter</taxon>
    </lineage>
</organism>
<keyword evidence="4" id="KW-0808">Transferase</keyword>
<feature type="domain" description="Histidine kinase" evidence="9">
    <location>
        <begin position="155"/>
        <end position="347"/>
    </location>
</feature>
<keyword evidence="6 11" id="KW-0418">Kinase</keyword>
<keyword evidence="3 8" id="KW-0597">Phosphoprotein</keyword>
<protein>
    <recommendedName>
        <fullName evidence="2">histidine kinase</fullName>
        <ecNumber evidence="2">2.7.13.3</ecNumber>
    </recommendedName>
</protein>
<dbReference type="GO" id="GO:0000160">
    <property type="term" value="P:phosphorelay signal transduction system"/>
    <property type="evidence" value="ECO:0007669"/>
    <property type="project" value="InterPro"/>
</dbReference>
<dbReference type="InterPro" id="IPR011006">
    <property type="entry name" value="CheY-like_superfamily"/>
</dbReference>
<dbReference type="PANTHER" id="PTHR41523:SF8">
    <property type="entry name" value="ETHYLENE RESPONSE SENSOR PROTEIN"/>
    <property type="match status" value="1"/>
</dbReference>
<evidence type="ECO:0000256" key="2">
    <source>
        <dbReference type="ARBA" id="ARBA00012438"/>
    </source>
</evidence>
<gene>
    <name evidence="11" type="ORF">DNK57_06525</name>
</gene>
<dbReference type="SUPFAM" id="SSF55874">
    <property type="entry name" value="ATPase domain of HSP90 chaperone/DNA topoisomerase II/histidine kinase"/>
    <property type="match status" value="1"/>
</dbReference>
<dbReference type="InterPro" id="IPR036890">
    <property type="entry name" value="HATPase_C_sf"/>
</dbReference>
<dbReference type="GO" id="GO:0004673">
    <property type="term" value="F:protein histidine kinase activity"/>
    <property type="evidence" value="ECO:0007669"/>
    <property type="project" value="UniProtKB-EC"/>
</dbReference>
<evidence type="ECO:0000256" key="4">
    <source>
        <dbReference type="ARBA" id="ARBA00022679"/>
    </source>
</evidence>
<dbReference type="Gene3D" id="3.30.450.20">
    <property type="entry name" value="PAS domain"/>
    <property type="match status" value="1"/>
</dbReference>
<reference evidence="11" key="1">
    <citation type="submission" date="2018-06" db="EMBL/GenBank/DDBJ databases">
        <title>Draft genome sequence of Methanothermobacter thermautotrophicus Strain WHS, a thermophilic, hydrogenotrophic methanogen isolated from Washburn Hot Springs in Yellowstone National Park, USA.</title>
        <authorList>
            <person name="Mckay L.J."/>
            <person name="Klingelsmith K."/>
            <person name="Inskeep W.P."/>
            <person name="Fields M.W."/>
        </authorList>
    </citation>
    <scope>NUCLEOTIDE SEQUENCE</scope>
    <source>
        <strain evidence="11">WHS</strain>
    </source>
</reference>
<dbReference type="InterPro" id="IPR001789">
    <property type="entry name" value="Sig_transdc_resp-reg_receiver"/>
</dbReference>
<evidence type="ECO:0000259" key="9">
    <source>
        <dbReference type="PROSITE" id="PS50109"/>
    </source>
</evidence>
<dbReference type="Proteomes" id="UP000646659">
    <property type="component" value="Unassembled WGS sequence"/>
</dbReference>
<dbReference type="InterPro" id="IPR011495">
    <property type="entry name" value="Sig_transdc_His_kin_sub2_dim/P"/>
</dbReference>
<feature type="domain" description="Response regulatory" evidence="10">
    <location>
        <begin position="5"/>
        <end position="120"/>
    </location>
</feature>
<dbReference type="OrthoDB" id="2830at2157"/>
<dbReference type="InterPro" id="IPR003594">
    <property type="entry name" value="HATPase_dom"/>
</dbReference>
<evidence type="ECO:0000256" key="3">
    <source>
        <dbReference type="ARBA" id="ARBA00022553"/>
    </source>
</evidence>
<dbReference type="CDD" id="cd17534">
    <property type="entry name" value="REC_DC-like"/>
    <property type="match status" value="1"/>
</dbReference>
<proteinExistence type="predicted"/>
<dbReference type="AlphaFoldDB" id="A0A842YM40"/>
<comment type="caution">
    <text evidence="11">The sequence shown here is derived from an EMBL/GenBank/DDBJ whole genome shotgun (WGS) entry which is preliminary data.</text>
</comment>
<accession>A0A842YM40</accession>
<dbReference type="SMART" id="SM00448">
    <property type="entry name" value="REC"/>
    <property type="match status" value="1"/>
</dbReference>
<sequence>MMRGRVVIVEDEELVAQDIRYILEDAGYEVPAIFHSAEDLLEGLEKLKPDSIIMDIMLEGEMDGIDAARIIREKMDIPVIYLTAYSSDEIVKRARETEPYAYILKPFHERDIRVNLEMALYKHEAKKNRVKLVREKAINEYLKRSIEEKEQLLRELHHRVKNNLQLIISLLSLQIRYIEDPAIEEFFRDYVNQLRSIALIHEQAYPSSGTYIINFREYMRRLSSRLLSSHGRASDVRVTVSGDHAELNMDTAVPLALITAELISNSLRHAFSEGGGEISIEIRRFNGRHRLVYRDNGHGLPEDVSFPDGGSFGFRMIDNLAGQLGGQIEVESSDDGVVFTFEFFEQFYADRIT</sequence>
<dbReference type="EC" id="2.7.13.3" evidence="2"/>
<dbReference type="Gene3D" id="3.40.50.2300">
    <property type="match status" value="1"/>
</dbReference>
<dbReference type="InterPro" id="IPR005467">
    <property type="entry name" value="His_kinase_dom"/>
</dbReference>
<dbReference type="EMBL" id="QKOF01000006">
    <property type="protein sequence ID" value="MBE2900446.1"/>
    <property type="molecule type" value="Genomic_DNA"/>
</dbReference>
<evidence type="ECO:0000256" key="6">
    <source>
        <dbReference type="ARBA" id="ARBA00022777"/>
    </source>
</evidence>
<evidence type="ECO:0000256" key="1">
    <source>
        <dbReference type="ARBA" id="ARBA00000085"/>
    </source>
</evidence>
<dbReference type="Pfam" id="PF07568">
    <property type="entry name" value="HisKA_2"/>
    <property type="match status" value="1"/>
</dbReference>